<reference evidence="1" key="1">
    <citation type="submission" date="2021-08" db="EMBL/GenBank/DDBJ databases">
        <title>The first chromosome-level gecko genome reveals the dynamic sex chromosomes of Neotropical dwarf geckos (Sphaerodactylidae: Sphaerodactylus).</title>
        <authorList>
            <person name="Pinto B.J."/>
            <person name="Keating S.E."/>
            <person name="Gamble T."/>
        </authorList>
    </citation>
    <scope>NUCLEOTIDE SEQUENCE</scope>
    <source>
        <strain evidence="1">TG3544</strain>
    </source>
</reference>
<accession>A0ACB8F6D0</accession>
<proteinExistence type="predicted"/>
<sequence length="324" mass="36610">MRFLVSKRKFKESLRPYDVMDVIEQYSAGHLDMLSRIKNLQSRQELPLQANIIAVHKFPPSPLTFCASREKPPELPFESCFCTHGENPHRMSVSKQKSNFRREIPRIDMIVGPPPPSTPRHKKYPTKGIPPKESPQYSPRVDQIVGRGPSITDKDRTKGPAEGELPEDPSMMGRLGKVEKQVQSMEKKLDFLVNIYMQRMGIPPTETEAYFGSKEPDPAPPHFTVPMTAENTSTKTGASSRSFAPPVPWDRRTSLHHQPQRCQTIHAPLPLRVAVVPPVKPQHLRLGIRVLWSGDGLRTFSATWGGRPRDSEAIGKPSEFMSRE</sequence>
<organism evidence="1 2">
    <name type="scientific">Sphaerodactylus townsendi</name>
    <dbReference type="NCBI Taxonomy" id="933632"/>
    <lineage>
        <taxon>Eukaryota</taxon>
        <taxon>Metazoa</taxon>
        <taxon>Chordata</taxon>
        <taxon>Craniata</taxon>
        <taxon>Vertebrata</taxon>
        <taxon>Euteleostomi</taxon>
        <taxon>Lepidosauria</taxon>
        <taxon>Squamata</taxon>
        <taxon>Bifurcata</taxon>
        <taxon>Gekkota</taxon>
        <taxon>Sphaerodactylidae</taxon>
        <taxon>Sphaerodactylus</taxon>
    </lineage>
</organism>
<dbReference type="EMBL" id="CM037618">
    <property type="protein sequence ID" value="KAH8000873.1"/>
    <property type="molecule type" value="Genomic_DNA"/>
</dbReference>
<gene>
    <name evidence="1" type="primary">KCNQ2_1</name>
    <name evidence="1" type="ORF">K3G42_029722</name>
</gene>
<name>A0ACB8F6D0_9SAUR</name>
<protein>
    <submittedName>
        <fullName evidence="1">Potassium voltage-gated channel sub KQT member 2</fullName>
    </submittedName>
</protein>
<evidence type="ECO:0000313" key="1">
    <source>
        <dbReference type="EMBL" id="KAH8000873.1"/>
    </source>
</evidence>
<dbReference type="Proteomes" id="UP000827872">
    <property type="component" value="Linkage Group LG05"/>
</dbReference>
<comment type="caution">
    <text evidence="1">The sequence shown here is derived from an EMBL/GenBank/DDBJ whole genome shotgun (WGS) entry which is preliminary data.</text>
</comment>
<keyword evidence="2" id="KW-1185">Reference proteome</keyword>
<evidence type="ECO:0000313" key="2">
    <source>
        <dbReference type="Proteomes" id="UP000827872"/>
    </source>
</evidence>